<proteinExistence type="predicted"/>
<dbReference type="KEGG" id="mhib:MHIB_05640"/>
<evidence type="ECO:0000313" key="2">
    <source>
        <dbReference type="Proteomes" id="UP000467260"/>
    </source>
</evidence>
<organism evidence="1 2">
    <name type="scientific">Mycolicibacter hiberniae</name>
    <dbReference type="NCBI Taxonomy" id="29314"/>
    <lineage>
        <taxon>Bacteria</taxon>
        <taxon>Bacillati</taxon>
        <taxon>Actinomycetota</taxon>
        <taxon>Actinomycetes</taxon>
        <taxon>Mycobacteriales</taxon>
        <taxon>Mycobacteriaceae</taxon>
        <taxon>Mycolicibacter</taxon>
    </lineage>
</organism>
<evidence type="ECO:0000313" key="1">
    <source>
        <dbReference type="EMBL" id="BBZ22146.1"/>
    </source>
</evidence>
<gene>
    <name evidence="1" type="ORF">MHIB_05640</name>
</gene>
<sequence>MTEIMIDPNVRVAGGLTFSGFEDVRGPMPVAGQRVLVREPEANLVAPGIVTSVDNEDSLIYIRVEWASLKTDVLPTPDQLLRRIGAFVQNFAPDGPTWVTSQRTDHTAASKQLQSA</sequence>
<accession>A0A7I7WX24</accession>
<reference evidence="1 2" key="1">
    <citation type="journal article" date="2019" name="Emerg. Microbes Infect.">
        <title>Comprehensive subspecies identification of 175 nontuberculous mycobacteria species based on 7547 genomic profiles.</title>
        <authorList>
            <person name="Matsumoto Y."/>
            <person name="Kinjo T."/>
            <person name="Motooka D."/>
            <person name="Nabeya D."/>
            <person name="Jung N."/>
            <person name="Uechi K."/>
            <person name="Horii T."/>
            <person name="Iida T."/>
            <person name="Fujita J."/>
            <person name="Nakamura S."/>
        </authorList>
    </citation>
    <scope>NUCLEOTIDE SEQUENCE [LARGE SCALE GENOMIC DNA]</scope>
    <source>
        <strain evidence="1 2">JCM 13571</strain>
    </source>
</reference>
<dbReference type="AlphaFoldDB" id="A0A7I7WX24"/>
<keyword evidence="2" id="KW-1185">Reference proteome</keyword>
<name>A0A7I7WX24_9MYCO</name>
<dbReference type="RefSeq" id="WP_133054903.1">
    <property type="nucleotide sequence ID" value="NZ_AP022609.1"/>
</dbReference>
<dbReference type="EMBL" id="AP022609">
    <property type="protein sequence ID" value="BBZ22146.1"/>
    <property type="molecule type" value="Genomic_DNA"/>
</dbReference>
<dbReference type="OrthoDB" id="5197338at2"/>
<protein>
    <submittedName>
        <fullName evidence="1">Uncharacterized protein</fullName>
    </submittedName>
</protein>
<dbReference type="Proteomes" id="UP000467260">
    <property type="component" value="Chromosome"/>
</dbReference>